<organism evidence="1 2">
    <name type="scientific">Chitinophaga pinensis</name>
    <dbReference type="NCBI Taxonomy" id="79329"/>
    <lineage>
        <taxon>Bacteria</taxon>
        <taxon>Pseudomonadati</taxon>
        <taxon>Bacteroidota</taxon>
        <taxon>Chitinophagia</taxon>
        <taxon>Chitinophagales</taxon>
        <taxon>Chitinophagaceae</taxon>
        <taxon>Chitinophaga</taxon>
    </lineage>
</organism>
<dbReference type="RefSeq" id="WP_146304873.1">
    <property type="nucleotide sequence ID" value="NZ_VOHS01000007.1"/>
</dbReference>
<keyword evidence="2" id="KW-1185">Reference proteome</keyword>
<dbReference type="EMBL" id="VOHS01000007">
    <property type="protein sequence ID" value="TWW00710.1"/>
    <property type="molecule type" value="Genomic_DNA"/>
</dbReference>
<dbReference type="OrthoDB" id="772614at2"/>
<dbReference type="Proteomes" id="UP000318815">
    <property type="component" value="Unassembled WGS sequence"/>
</dbReference>
<accession>A0A5C6LW10</accession>
<comment type="caution">
    <text evidence="1">The sequence shown here is derived from an EMBL/GenBank/DDBJ whole genome shotgun (WGS) entry which is preliminary data.</text>
</comment>
<dbReference type="AlphaFoldDB" id="A0A5C6LW10"/>
<evidence type="ECO:0000313" key="1">
    <source>
        <dbReference type="EMBL" id="TWW00710.1"/>
    </source>
</evidence>
<protein>
    <submittedName>
        <fullName evidence="1">Uncharacterized protein</fullName>
    </submittedName>
</protein>
<proteinExistence type="predicted"/>
<reference evidence="1 2" key="1">
    <citation type="submission" date="2019-08" db="EMBL/GenBank/DDBJ databases">
        <title>Whole genome sequencing of chitin degrading bacteria Chitinophaga pinensis YS16.</title>
        <authorList>
            <person name="Singh R.P."/>
            <person name="Manchanda G."/>
            <person name="Maurya I.K."/>
            <person name="Joshi N.K."/>
            <person name="Srivastava A.K."/>
        </authorList>
    </citation>
    <scope>NUCLEOTIDE SEQUENCE [LARGE SCALE GENOMIC DNA]</scope>
    <source>
        <strain evidence="1 2">YS-16</strain>
    </source>
</reference>
<sequence>MDIQSERSINQLSEKMIEGMKIAIRKLIEEAAVKDRGLVPGDEYGNVKRVPVREPLKKSA</sequence>
<name>A0A5C6LW10_9BACT</name>
<gene>
    <name evidence="1" type="ORF">FEF09_09410</name>
</gene>
<evidence type="ECO:0000313" key="2">
    <source>
        <dbReference type="Proteomes" id="UP000318815"/>
    </source>
</evidence>